<dbReference type="Proteomes" id="UP000321893">
    <property type="component" value="Unassembled WGS sequence"/>
</dbReference>
<name>A0A511DWU1_LENKE</name>
<keyword evidence="2" id="KW-1185">Reference proteome</keyword>
<protein>
    <submittedName>
        <fullName evidence="1">Uncharacterized protein</fullName>
    </submittedName>
</protein>
<organism evidence="1 2">
    <name type="scientific">Lentilactobacillus kefiri</name>
    <name type="common">Lactobacillus kefiri</name>
    <dbReference type="NCBI Taxonomy" id="33962"/>
    <lineage>
        <taxon>Bacteria</taxon>
        <taxon>Bacillati</taxon>
        <taxon>Bacillota</taxon>
        <taxon>Bacilli</taxon>
        <taxon>Lactobacillales</taxon>
        <taxon>Lactobacillaceae</taxon>
        <taxon>Lentilactobacillus</taxon>
    </lineage>
</organism>
<comment type="caution">
    <text evidence="1">The sequence shown here is derived from an EMBL/GenBank/DDBJ whole genome shotgun (WGS) entry which is preliminary data.</text>
</comment>
<dbReference type="AlphaFoldDB" id="A0A511DWU1"/>
<reference evidence="1" key="1">
    <citation type="submission" date="2019-07" db="EMBL/GenBank/DDBJ databases">
        <title>Whole genome shotgun sequence of Lactobacillus kefiri NBRC 15888.</title>
        <authorList>
            <person name="Hosoyama A."/>
            <person name="Uohara A."/>
            <person name="Ohji S."/>
            <person name="Ichikawa N."/>
        </authorList>
    </citation>
    <scope>NUCLEOTIDE SEQUENCE [LARGE SCALE GENOMIC DNA]</scope>
    <source>
        <strain evidence="1">NBRC 15888</strain>
    </source>
</reference>
<dbReference type="GeneID" id="71566716"/>
<evidence type="ECO:0000313" key="1">
    <source>
        <dbReference type="EMBL" id="GEL28264.1"/>
    </source>
</evidence>
<sequence>MDKSTHQNEPSQARYNHEDHWLGLAVGLACGLALDAVFSFRTGTFFTFIGIVVGMSGLLDFRKKA</sequence>
<accession>A0A511DWU1</accession>
<dbReference type="EMBL" id="BJVK01000010">
    <property type="protein sequence ID" value="GEL28264.1"/>
    <property type="molecule type" value="Genomic_DNA"/>
</dbReference>
<dbReference type="RefSeq" id="WP_054769051.1">
    <property type="nucleotide sequence ID" value="NZ_BJVK01000010.1"/>
</dbReference>
<evidence type="ECO:0000313" key="2">
    <source>
        <dbReference type="Proteomes" id="UP000321893"/>
    </source>
</evidence>
<dbReference type="PROSITE" id="PS51257">
    <property type="entry name" value="PROKAR_LIPOPROTEIN"/>
    <property type="match status" value="1"/>
</dbReference>
<gene>
    <name evidence="1" type="ORF">LKE01_10840</name>
</gene>
<proteinExistence type="predicted"/>